<evidence type="ECO:0000256" key="1">
    <source>
        <dbReference type="SAM" id="MobiDB-lite"/>
    </source>
</evidence>
<evidence type="ECO:0000313" key="2">
    <source>
        <dbReference type="EMBL" id="ASV75754.1"/>
    </source>
</evidence>
<protein>
    <submittedName>
        <fullName evidence="2">Uncharacterized protein</fullName>
    </submittedName>
</protein>
<dbReference type="EMBL" id="CP018477">
    <property type="protein sequence ID" value="ASV75754.1"/>
    <property type="molecule type" value="Genomic_DNA"/>
</dbReference>
<keyword evidence="3" id="KW-1185">Reference proteome</keyword>
<organism evidence="2 3">
    <name type="scientific">Thermogutta terrifontis</name>
    <dbReference type="NCBI Taxonomy" id="1331910"/>
    <lineage>
        <taxon>Bacteria</taxon>
        <taxon>Pseudomonadati</taxon>
        <taxon>Planctomycetota</taxon>
        <taxon>Planctomycetia</taxon>
        <taxon>Pirellulales</taxon>
        <taxon>Thermoguttaceae</taxon>
        <taxon>Thermogutta</taxon>
    </lineage>
</organism>
<feature type="compositionally biased region" description="Low complexity" evidence="1">
    <location>
        <begin position="41"/>
        <end position="53"/>
    </location>
</feature>
<feature type="region of interest" description="Disordered" evidence="1">
    <location>
        <begin position="35"/>
        <end position="64"/>
    </location>
</feature>
<dbReference type="KEGG" id="ttf:THTE_3152"/>
<name>A0A286RIG5_9BACT</name>
<reference evidence="2 3" key="1">
    <citation type="journal article" name="Front. Microbiol.">
        <title>Sugar Metabolism of the First Thermophilic Planctomycete Thermogutta terrifontis: Comparative Genomic and Transcriptomic Approaches.</title>
        <authorList>
            <person name="Elcheninov A.G."/>
            <person name="Menzel P."/>
            <person name="Gudbergsdottir S.R."/>
            <person name="Slesarev A.I."/>
            <person name="Kadnikov V.V."/>
            <person name="Krogh A."/>
            <person name="Bonch-Osmolovskaya E.A."/>
            <person name="Peng X."/>
            <person name="Kublanov I.V."/>
        </authorList>
    </citation>
    <scope>NUCLEOTIDE SEQUENCE [LARGE SCALE GENOMIC DNA]</scope>
    <source>
        <strain evidence="2 3">R1</strain>
    </source>
</reference>
<gene>
    <name evidence="2" type="ORF">THTE_3152</name>
</gene>
<evidence type="ECO:0000313" key="3">
    <source>
        <dbReference type="Proteomes" id="UP000215086"/>
    </source>
</evidence>
<proteinExistence type="predicted"/>
<dbReference type="AlphaFoldDB" id="A0A286RIG5"/>
<dbReference type="Proteomes" id="UP000215086">
    <property type="component" value="Chromosome"/>
</dbReference>
<dbReference type="OrthoDB" id="284830at2"/>
<sequence>MLVVTCPSCQARLKVSSQFTGRAGKCPRCGEIVPIRQSEQTPPSTAPTGAAGSSPPPAEDEDLPHIEHPDRLVRHFHYLVCDRQGLVATWESNGQGWMIRSGTTFVRAVRNADKLPAQGDFKLVELQIVPHPDGSHRLEGLHVYQLASRYALTRIERGEDAILGAIRGPGSLNRDQKAAVFRYIREKFMRPMWEDNQALIDYLTNQDYHSPGISPPTHPASPA</sequence>
<accession>A0A286RIG5</accession>